<organism evidence="2 3">
    <name type="scientific">Paraburkholderia guartelaensis</name>
    <dbReference type="NCBI Taxonomy" id="2546446"/>
    <lineage>
        <taxon>Bacteria</taxon>
        <taxon>Pseudomonadati</taxon>
        <taxon>Pseudomonadota</taxon>
        <taxon>Betaproteobacteria</taxon>
        <taxon>Burkholderiales</taxon>
        <taxon>Burkholderiaceae</taxon>
        <taxon>Paraburkholderia</taxon>
    </lineage>
</organism>
<dbReference type="Proteomes" id="UP000295606">
    <property type="component" value="Unassembled WGS sequence"/>
</dbReference>
<accession>A0A4R5LL02</accession>
<evidence type="ECO:0000313" key="2">
    <source>
        <dbReference type="EMBL" id="TDG10432.1"/>
    </source>
</evidence>
<protein>
    <submittedName>
        <fullName evidence="2">Uncharacterized protein</fullName>
    </submittedName>
</protein>
<dbReference type="RefSeq" id="WP_133180227.1">
    <property type="nucleotide sequence ID" value="NZ_SMOD01000002.1"/>
</dbReference>
<name>A0A4R5LL02_9BURK</name>
<dbReference type="EMBL" id="SMOD01000002">
    <property type="protein sequence ID" value="TDG10432.1"/>
    <property type="molecule type" value="Genomic_DNA"/>
</dbReference>
<comment type="caution">
    <text evidence="2">The sequence shown here is derived from an EMBL/GenBank/DDBJ whole genome shotgun (WGS) entry which is preliminary data.</text>
</comment>
<sequence length="132" mass="15991">MQEMVAQYWVTQGLTPDEAWEITQREGYEKVLPLIYAQAHTGPKYYRKPRREDYCDAIDYEGKMSAQRWKYLRALWKWEREYRRDYRADGTPRQHGDTEDVDLRAYRDEEQADYELEQHLKKVRAEKYGGAS</sequence>
<feature type="region of interest" description="Disordered" evidence="1">
    <location>
        <begin position="87"/>
        <end position="106"/>
    </location>
</feature>
<gene>
    <name evidence="2" type="ORF">E1N52_03550</name>
</gene>
<evidence type="ECO:0000313" key="3">
    <source>
        <dbReference type="Proteomes" id="UP000295606"/>
    </source>
</evidence>
<evidence type="ECO:0000256" key="1">
    <source>
        <dbReference type="SAM" id="MobiDB-lite"/>
    </source>
</evidence>
<reference evidence="2 3" key="1">
    <citation type="submission" date="2019-03" db="EMBL/GenBank/DDBJ databases">
        <title>Paraburkholderia sp. isolated from native Mimosa gymnas in Guartela State Park, Brazil.</title>
        <authorList>
            <person name="Paulitsch F."/>
            <person name="Hungria M."/>
            <person name="Delamuta J.R.M."/>
            <person name="Ribeiro R.A."/>
            <person name="Dall'Agnol R."/>
            <person name="Silva J.S.B."/>
        </authorList>
    </citation>
    <scope>NUCLEOTIDE SEQUENCE [LARGE SCALE GENOMIC DNA]</scope>
    <source>
        <strain evidence="2 3">CNPSo 3008</strain>
    </source>
</reference>
<dbReference type="AlphaFoldDB" id="A0A4R5LL02"/>
<proteinExistence type="predicted"/>